<gene>
    <name evidence="8" type="ORF">SPAPADRAFT_57905</name>
</gene>
<dbReference type="GO" id="GO:0009396">
    <property type="term" value="P:folic acid-containing compound biosynthetic process"/>
    <property type="evidence" value="ECO:0007669"/>
    <property type="project" value="EnsemblFungi"/>
</dbReference>
<comment type="similarity">
    <text evidence="1 7">Belongs to the 5-formyltetrahydrofolate cyclo-ligase family.</text>
</comment>
<name>G3AF13_SPAPN</name>
<organism evidence="9">
    <name type="scientific">Spathaspora passalidarum (strain NRRL Y-27907 / 11-Y1)</name>
    <dbReference type="NCBI Taxonomy" id="619300"/>
    <lineage>
        <taxon>Eukaryota</taxon>
        <taxon>Fungi</taxon>
        <taxon>Dikarya</taxon>
        <taxon>Ascomycota</taxon>
        <taxon>Saccharomycotina</taxon>
        <taxon>Pichiomycetes</taxon>
        <taxon>Debaryomycetaceae</taxon>
        <taxon>Spathaspora</taxon>
    </lineage>
</organism>
<dbReference type="SUPFAM" id="SSF100950">
    <property type="entry name" value="NagB/RpiA/CoA transferase-like"/>
    <property type="match status" value="1"/>
</dbReference>
<dbReference type="FunCoup" id="G3AF13">
    <property type="interactions" value="217"/>
</dbReference>
<keyword evidence="3 6" id="KW-0067">ATP-binding</keyword>
<keyword evidence="2 6" id="KW-0547">Nucleotide-binding</keyword>
<evidence type="ECO:0000313" key="9">
    <source>
        <dbReference type="Proteomes" id="UP000000709"/>
    </source>
</evidence>
<keyword evidence="7" id="KW-0479">Metal-binding</keyword>
<dbReference type="Gene3D" id="3.40.50.10420">
    <property type="entry name" value="NagB/RpiA/CoA transferase-like"/>
    <property type="match status" value="1"/>
</dbReference>
<feature type="binding site" evidence="6">
    <location>
        <position position="59"/>
    </location>
    <ligand>
        <name>substrate</name>
    </ligand>
</feature>
<dbReference type="OrthoDB" id="2015992at2759"/>
<dbReference type="GeneID" id="18872244"/>
<dbReference type="InterPro" id="IPR002698">
    <property type="entry name" value="FTHF_cligase"/>
</dbReference>
<dbReference type="InterPro" id="IPR024185">
    <property type="entry name" value="FTHF_cligase-like_sf"/>
</dbReference>
<dbReference type="GO" id="GO:0030272">
    <property type="term" value="F:5-formyltetrahydrofolate cyclo-ligase activity"/>
    <property type="evidence" value="ECO:0007669"/>
    <property type="project" value="UniProtKB-EC"/>
</dbReference>
<dbReference type="AlphaFoldDB" id="G3AF13"/>
<protein>
    <recommendedName>
        <fullName evidence="5 7">5-formyltetrahydrofolate cyclo-ligase</fullName>
        <ecNumber evidence="5 7">6.3.3.2</ecNumber>
    </recommendedName>
</protein>
<feature type="binding site" evidence="6">
    <location>
        <begin position="147"/>
        <end position="155"/>
    </location>
    <ligand>
        <name>ATP</name>
        <dbReference type="ChEBI" id="CHEBI:30616"/>
    </ligand>
</feature>
<evidence type="ECO:0000256" key="5">
    <source>
        <dbReference type="ARBA" id="ARBA00038966"/>
    </source>
</evidence>
<dbReference type="Proteomes" id="UP000000709">
    <property type="component" value="Unassembled WGS sequence"/>
</dbReference>
<dbReference type="RefSeq" id="XP_007372229.1">
    <property type="nucleotide sequence ID" value="XM_007372167.1"/>
</dbReference>
<evidence type="ECO:0000256" key="1">
    <source>
        <dbReference type="ARBA" id="ARBA00010638"/>
    </source>
</evidence>
<evidence type="ECO:0000256" key="3">
    <source>
        <dbReference type="ARBA" id="ARBA00022840"/>
    </source>
</evidence>
<dbReference type="InterPro" id="IPR037171">
    <property type="entry name" value="NagB/RpiA_transferase-like"/>
</dbReference>
<evidence type="ECO:0000256" key="2">
    <source>
        <dbReference type="ARBA" id="ARBA00022741"/>
    </source>
</evidence>
<dbReference type="Pfam" id="PF01812">
    <property type="entry name" value="5-FTHF_cyc-lig"/>
    <property type="match status" value="1"/>
</dbReference>
<comment type="cofactor">
    <cofactor evidence="7">
        <name>Mg(2+)</name>
        <dbReference type="ChEBI" id="CHEBI:18420"/>
    </cofactor>
</comment>
<dbReference type="STRING" id="619300.G3AF13"/>
<dbReference type="GO" id="GO:0035999">
    <property type="term" value="P:tetrahydrofolate interconversion"/>
    <property type="evidence" value="ECO:0007669"/>
    <property type="project" value="TreeGrafter"/>
</dbReference>
<dbReference type="KEGG" id="spaa:SPAPADRAFT_57905"/>
<feature type="binding site" evidence="6">
    <location>
        <begin position="7"/>
        <end position="11"/>
    </location>
    <ligand>
        <name>ATP</name>
        <dbReference type="ChEBI" id="CHEBI:30616"/>
    </ligand>
</feature>
<dbReference type="GO" id="GO:0005739">
    <property type="term" value="C:mitochondrion"/>
    <property type="evidence" value="ECO:0007669"/>
    <property type="project" value="TreeGrafter"/>
</dbReference>
<keyword evidence="9" id="KW-1185">Reference proteome</keyword>
<dbReference type="eggNOG" id="KOG3093">
    <property type="taxonomic scope" value="Eukaryota"/>
</dbReference>
<feature type="binding site" evidence="6">
    <location>
        <position position="53"/>
    </location>
    <ligand>
        <name>substrate</name>
    </ligand>
</feature>
<dbReference type="PANTHER" id="PTHR23407">
    <property type="entry name" value="ATPASE INHIBITOR/5-FORMYLTETRAHYDROFOLATE CYCLO-LIGASE"/>
    <property type="match status" value="1"/>
</dbReference>
<comment type="catalytic activity">
    <reaction evidence="4 7">
        <text>(6S)-5-formyl-5,6,7,8-tetrahydrofolate + ATP = (6R)-5,10-methenyltetrahydrofolate + ADP + phosphate</text>
        <dbReference type="Rhea" id="RHEA:10488"/>
        <dbReference type="ChEBI" id="CHEBI:30616"/>
        <dbReference type="ChEBI" id="CHEBI:43474"/>
        <dbReference type="ChEBI" id="CHEBI:57455"/>
        <dbReference type="ChEBI" id="CHEBI:57457"/>
        <dbReference type="ChEBI" id="CHEBI:456216"/>
        <dbReference type="EC" id="6.3.3.2"/>
    </reaction>
</comment>
<dbReference type="HOGENOM" id="CLU_066245_2_1_1"/>
<dbReference type="OMA" id="DKWGIPT"/>
<proteinExistence type="inferred from homology"/>
<dbReference type="EMBL" id="GL996499">
    <property type="protein sequence ID" value="EGW34817.1"/>
    <property type="molecule type" value="Genomic_DNA"/>
</dbReference>
<dbReference type="InParanoid" id="G3AF13"/>
<dbReference type="EC" id="6.3.3.2" evidence="5 7"/>
<keyword evidence="7" id="KW-0460">Magnesium</keyword>
<evidence type="ECO:0000256" key="7">
    <source>
        <dbReference type="RuleBase" id="RU361279"/>
    </source>
</evidence>
<dbReference type="PIRSF" id="PIRSF006806">
    <property type="entry name" value="FTHF_cligase"/>
    <property type="match status" value="1"/>
</dbReference>
<evidence type="ECO:0000313" key="8">
    <source>
        <dbReference type="EMBL" id="EGW34817.1"/>
    </source>
</evidence>
<dbReference type="PANTHER" id="PTHR23407:SF1">
    <property type="entry name" value="5-FORMYLTETRAHYDROFOLATE CYCLO-LIGASE"/>
    <property type="match status" value="1"/>
</dbReference>
<dbReference type="GO" id="GO:0046872">
    <property type="term" value="F:metal ion binding"/>
    <property type="evidence" value="ECO:0007669"/>
    <property type="project" value="UniProtKB-KW"/>
</dbReference>
<evidence type="ECO:0000256" key="6">
    <source>
        <dbReference type="PIRSR" id="PIRSR006806-1"/>
    </source>
</evidence>
<reference evidence="8 9" key="1">
    <citation type="journal article" date="2011" name="Proc. Natl. Acad. Sci. U.S.A.">
        <title>Comparative genomics of xylose-fermenting fungi for enhanced biofuel production.</title>
        <authorList>
            <person name="Wohlbach D.J."/>
            <person name="Kuo A."/>
            <person name="Sato T.K."/>
            <person name="Potts K.M."/>
            <person name="Salamov A.A."/>
            <person name="LaButti K.M."/>
            <person name="Sun H."/>
            <person name="Clum A."/>
            <person name="Pangilinan J.L."/>
            <person name="Lindquist E.A."/>
            <person name="Lucas S."/>
            <person name="Lapidus A."/>
            <person name="Jin M."/>
            <person name="Gunawan C."/>
            <person name="Balan V."/>
            <person name="Dale B.E."/>
            <person name="Jeffries T.W."/>
            <person name="Zinkel R."/>
            <person name="Barry K.W."/>
            <person name="Grigoriev I.V."/>
            <person name="Gasch A.P."/>
        </authorList>
    </citation>
    <scope>NUCLEOTIDE SEQUENCE [LARGE SCALE GENOMIC DNA]</scope>
    <source>
        <strain evidence="9">NRRL Y-27907 / 11-Y1</strain>
    </source>
</reference>
<sequence length="206" mass="23879">MSMSIAKKGLRKHIKQGLKNISQESLSLQSRYIHDKLIQHEKFQNAKSIALYMNMPDSEVRTMEMIKTSFQLGKSVYLPRCNYTEKEGRKKNFLSMLNVNSFQDVQNLRPQGKYKLLEPVDGEDAMESGSLDIIIVPGVAFTKTKKRMGHGAGFYDEFLNYYYKKHNRKPYLIGVALEEQLIEDLPTEEHDWNLDSLIVANHDIIY</sequence>
<dbReference type="NCBIfam" id="TIGR02727">
    <property type="entry name" value="MTHFS_bact"/>
    <property type="match status" value="1"/>
</dbReference>
<dbReference type="GO" id="GO:0005524">
    <property type="term" value="F:ATP binding"/>
    <property type="evidence" value="ECO:0007669"/>
    <property type="project" value="UniProtKB-KW"/>
</dbReference>
<evidence type="ECO:0000256" key="4">
    <source>
        <dbReference type="ARBA" id="ARBA00036539"/>
    </source>
</evidence>
<accession>G3AF13</accession>